<dbReference type="RefSeq" id="WP_205259647.1">
    <property type="nucleotide sequence ID" value="NZ_JAERWK010000007.1"/>
</dbReference>
<organism evidence="1 2">
    <name type="scientific">Nakamurella leprariae</name>
    <dbReference type="NCBI Taxonomy" id="2803911"/>
    <lineage>
        <taxon>Bacteria</taxon>
        <taxon>Bacillati</taxon>
        <taxon>Actinomycetota</taxon>
        <taxon>Actinomycetes</taxon>
        <taxon>Nakamurellales</taxon>
        <taxon>Nakamurellaceae</taxon>
        <taxon>Nakamurella</taxon>
    </lineage>
</organism>
<keyword evidence="2" id="KW-1185">Reference proteome</keyword>
<dbReference type="SUPFAM" id="SSF140453">
    <property type="entry name" value="EsxAB dimer-like"/>
    <property type="match status" value="1"/>
</dbReference>
<protein>
    <submittedName>
        <fullName evidence="1">WXG100 family type VII secretion target</fullName>
    </submittedName>
</protein>
<dbReference type="InterPro" id="IPR010310">
    <property type="entry name" value="T7SS_ESAT-6-like"/>
</dbReference>
<gene>
    <name evidence="1" type="ORF">JL106_05245</name>
</gene>
<evidence type="ECO:0000313" key="2">
    <source>
        <dbReference type="Proteomes" id="UP000663792"/>
    </source>
</evidence>
<reference evidence="1" key="1">
    <citation type="submission" date="2021-01" db="EMBL/GenBank/DDBJ databases">
        <title>YIM 132084 draft genome.</title>
        <authorList>
            <person name="An D."/>
        </authorList>
    </citation>
    <scope>NUCLEOTIDE SEQUENCE</scope>
    <source>
        <strain evidence="1">YIM 132084</strain>
    </source>
</reference>
<dbReference type="Pfam" id="PF06013">
    <property type="entry name" value="WXG100"/>
    <property type="match status" value="1"/>
</dbReference>
<dbReference type="Proteomes" id="UP000663792">
    <property type="component" value="Unassembled WGS sequence"/>
</dbReference>
<comment type="caution">
    <text evidence="1">The sequence shown here is derived from an EMBL/GenBank/DDBJ whole genome shotgun (WGS) entry which is preliminary data.</text>
</comment>
<proteinExistence type="predicted"/>
<dbReference type="EMBL" id="JAERWK010000007">
    <property type="protein sequence ID" value="MBM9466687.1"/>
    <property type="molecule type" value="Genomic_DNA"/>
</dbReference>
<dbReference type="Gene3D" id="1.10.287.1060">
    <property type="entry name" value="ESAT-6-like"/>
    <property type="match status" value="1"/>
</dbReference>
<evidence type="ECO:0000313" key="1">
    <source>
        <dbReference type="EMBL" id="MBM9466687.1"/>
    </source>
</evidence>
<accession>A0A938YDZ5</accession>
<name>A0A938YDZ5_9ACTN</name>
<dbReference type="AlphaFoldDB" id="A0A938YDZ5"/>
<sequence>MQGFSITTERIAATGGAATDIGGRLAGEIGTMHGLLADLRAGWQSSEAAPRFAAAMEGHLAAAATLKDALLTHGSSLTSTAQQFDAAESALAGAMPAVA</sequence>
<dbReference type="InterPro" id="IPR036689">
    <property type="entry name" value="ESAT-6-like_sf"/>
</dbReference>